<feature type="coiled-coil region" evidence="1">
    <location>
        <begin position="151"/>
        <end position="185"/>
    </location>
</feature>
<keyword evidence="3" id="KW-1185">Reference proteome</keyword>
<proteinExistence type="predicted"/>
<accession>A0A5C6YTC5</accession>
<evidence type="ECO:0000256" key="1">
    <source>
        <dbReference type="SAM" id="Coils"/>
    </source>
</evidence>
<dbReference type="EMBL" id="VORU01000001">
    <property type="protein sequence ID" value="TXD70579.1"/>
    <property type="molecule type" value="Genomic_DNA"/>
</dbReference>
<evidence type="ECO:0000313" key="3">
    <source>
        <dbReference type="Proteomes" id="UP000321945"/>
    </source>
</evidence>
<gene>
    <name evidence="2" type="ORF">ESV24_00350</name>
</gene>
<dbReference type="Proteomes" id="UP000321945">
    <property type="component" value="Unassembled WGS sequence"/>
</dbReference>
<evidence type="ECO:0000313" key="2">
    <source>
        <dbReference type="EMBL" id="TXD70579.1"/>
    </source>
</evidence>
<organism evidence="2 3">
    <name type="scientific">Aequorivita lipolytica</name>
    <dbReference type="NCBI Taxonomy" id="153267"/>
    <lineage>
        <taxon>Bacteria</taxon>
        <taxon>Pseudomonadati</taxon>
        <taxon>Bacteroidota</taxon>
        <taxon>Flavobacteriia</taxon>
        <taxon>Flavobacteriales</taxon>
        <taxon>Flavobacteriaceae</taxon>
        <taxon>Aequorivita</taxon>
    </lineage>
</organism>
<dbReference type="AlphaFoldDB" id="A0A5C6YTC5"/>
<sequence length="266" mass="32049">MPLKYHPLVQATKIELEKIDKKKDISWEEQKKYNSQFLPISVEPKLRKRALKFMNDLILLLEANNHSIQFEYDNCHIEMYGQLTEINLRQKYFRKRTMGKRGYSHETYEKSNKLEFQIGSYARKGWIDKDNKTLEECLPAIYSQIEKESIRWAELRERQRIEEEKREAQRKIEEEIAIENAIEKEKWEKLVSDAQNHKIANDIRSYLKAFEQKIKDTNGLFENEFKEYIHWAYNQTELLDPLNRLNDFKNRDLTLYVPHLGKRCGA</sequence>
<comment type="caution">
    <text evidence="2">The sequence shown here is derived from an EMBL/GenBank/DDBJ whole genome shotgun (WGS) entry which is preliminary data.</text>
</comment>
<name>A0A5C6YTC5_9FLAO</name>
<dbReference type="OrthoDB" id="9777694at2"/>
<dbReference type="RefSeq" id="WP_111813323.1">
    <property type="nucleotide sequence ID" value="NZ_CBCRZQ010000001.1"/>
</dbReference>
<keyword evidence="1" id="KW-0175">Coiled coil</keyword>
<reference evidence="2 3" key="1">
    <citation type="submission" date="2019-08" db="EMBL/GenBank/DDBJ databases">
        <title>Genome of Aequorivita lipolytica Y10-2 (type strain).</title>
        <authorList>
            <person name="Bowman J.P."/>
        </authorList>
    </citation>
    <scope>NUCLEOTIDE SEQUENCE [LARGE SCALE GENOMIC DNA]</scope>
    <source>
        <strain evidence="2 3">Y10-2</strain>
    </source>
</reference>
<protein>
    <submittedName>
        <fullName evidence="2">Uncharacterized protein</fullName>
    </submittedName>
</protein>